<name>A0A9X1IDK0_9PROT</name>
<accession>A0A9X1IDK0</accession>
<dbReference type="Proteomes" id="UP001139311">
    <property type="component" value="Unassembled WGS sequence"/>
</dbReference>
<comment type="caution">
    <text evidence="1">The sequence shown here is derived from an EMBL/GenBank/DDBJ whole genome shotgun (WGS) entry which is preliminary data.</text>
</comment>
<keyword evidence="2" id="KW-1185">Reference proteome</keyword>
<dbReference type="EMBL" id="JAJAQI010000019">
    <property type="protein sequence ID" value="MCB4822801.1"/>
    <property type="molecule type" value="Genomic_DNA"/>
</dbReference>
<protein>
    <submittedName>
        <fullName evidence="1">Uncharacterized protein</fullName>
    </submittedName>
</protein>
<gene>
    <name evidence="1" type="ORF">LHA35_13770</name>
</gene>
<proteinExistence type="predicted"/>
<sequence>MFAALSHAPGIFSQPPARPGLPTILRRGLAVLAAWTGLQGYRPEKHYMRGGNTQGSRSLAAARRRIAGQA</sequence>
<dbReference type="RefSeq" id="WP_226608850.1">
    <property type="nucleotide sequence ID" value="NZ_JAJAQI010000019.1"/>
</dbReference>
<evidence type="ECO:0000313" key="1">
    <source>
        <dbReference type="EMBL" id="MCB4822801.1"/>
    </source>
</evidence>
<organism evidence="1 2">
    <name type="scientific">Roseicella aerolata</name>
    <dbReference type="NCBI Taxonomy" id="2883479"/>
    <lineage>
        <taxon>Bacteria</taxon>
        <taxon>Pseudomonadati</taxon>
        <taxon>Pseudomonadota</taxon>
        <taxon>Alphaproteobacteria</taxon>
        <taxon>Acetobacterales</taxon>
        <taxon>Roseomonadaceae</taxon>
        <taxon>Roseicella</taxon>
    </lineage>
</organism>
<evidence type="ECO:0000313" key="2">
    <source>
        <dbReference type="Proteomes" id="UP001139311"/>
    </source>
</evidence>
<reference evidence="1" key="1">
    <citation type="submission" date="2021-10" db="EMBL/GenBank/DDBJ databases">
        <title>Roseicella aerolatum sp. nov., isolated from aerosols of e-waste dismantling site.</title>
        <authorList>
            <person name="Qin T."/>
        </authorList>
    </citation>
    <scope>NUCLEOTIDE SEQUENCE</scope>
    <source>
        <strain evidence="1">GB24</strain>
    </source>
</reference>
<dbReference type="AlphaFoldDB" id="A0A9X1IDK0"/>